<keyword evidence="2" id="KW-0378">Hydrolase</keyword>
<gene>
    <name evidence="7" type="ORF">ACFSW8_08335</name>
</gene>
<evidence type="ECO:0000313" key="7">
    <source>
        <dbReference type="EMBL" id="MFD2158901.1"/>
    </source>
</evidence>
<evidence type="ECO:0000256" key="1">
    <source>
        <dbReference type="ARBA" id="ARBA00008779"/>
    </source>
</evidence>
<organism evidence="7 8">
    <name type="scientific">Rubritalea tangerina</name>
    <dbReference type="NCBI Taxonomy" id="430798"/>
    <lineage>
        <taxon>Bacteria</taxon>
        <taxon>Pseudomonadati</taxon>
        <taxon>Verrucomicrobiota</taxon>
        <taxon>Verrucomicrobiia</taxon>
        <taxon>Verrucomicrobiales</taxon>
        <taxon>Rubritaleaceae</taxon>
        <taxon>Rubritalea</taxon>
    </lineage>
</organism>
<sequence>MKKPIQYLSALGAMVLSAAAAADRPNIIFILCDDLGPGDIGVLWQNQREGKQKYTTPQLDIFAKEGMILDRHYAPAPVCAPSRGSLLTGQHQGHCSIRDNQFDRLLPDEHTIGSVLQEAGYKTAVIGKWGLQGGSIKKGKRGDRSAELEPSHPLERGFDYFYGYTAHVDGHFQYAFEKNRPVFDGYKDVTDELEKCYSTDLFTARAKKWIIDHVKQNPEQPFFTYLAYTSPHAGLRVPTDSHMSKDSNYPKGGGLKGGVQWNDDPSDGRINTAKGNFDKGIHPLVAKAEGDDGKPWPQHAKRHVSMVKRIDDSVADLVQLLKDLKVDDNTLIVFTSDNGTHHEGGADNVGVYKPDYLATFGRFDGIKRDLWEGGVRMPTLVRWPAKVAAGSLSEHPSQFHDWMATFCELAGVAEPALSDGVSLVPSLTGEGEQEEGTVYVEYGVGGGTPKYKAFEESRRGQKHGQMQSVYTGRFKGVRTQIGKPDKAFEVYDVVSDPKETKNLAGKDGAPSQKELEAKFLRARRASASAKRPYDKELVPALEASINRPGKVKHRVGKKRNSWVPSPDLVSGEAKLVDGFVVQDVPGVQVFETLVNVPSDGAYHFELVSNGQAVVRLHEALLIDADSHYKAGTKKSSGAIYLSKGAHPMTVVLQSEKGKPKLQIKWKGAEDKFVPLSKENIGL</sequence>
<dbReference type="Pfam" id="PF07691">
    <property type="entry name" value="PA14"/>
    <property type="match status" value="1"/>
</dbReference>
<dbReference type="EMBL" id="JBHUJB010000035">
    <property type="protein sequence ID" value="MFD2158901.1"/>
    <property type="molecule type" value="Genomic_DNA"/>
</dbReference>
<proteinExistence type="inferred from homology"/>
<evidence type="ECO:0000313" key="8">
    <source>
        <dbReference type="Proteomes" id="UP001597389"/>
    </source>
</evidence>
<evidence type="ECO:0000256" key="4">
    <source>
        <dbReference type="SAM" id="SignalP"/>
    </source>
</evidence>
<feature type="signal peptide" evidence="4">
    <location>
        <begin position="1"/>
        <end position="22"/>
    </location>
</feature>
<dbReference type="PANTHER" id="PTHR43751">
    <property type="entry name" value="SULFATASE"/>
    <property type="match status" value="1"/>
</dbReference>
<dbReference type="InterPro" id="IPR011658">
    <property type="entry name" value="PA14_dom"/>
</dbReference>
<evidence type="ECO:0000259" key="5">
    <source>
        <dbReference type="Pfam" id="PF00884"/>
    </source>
</evidence>
<dbReference type="Pfam" id="PF00884">
    <property type="entry name" value="Sulfatase"/>
    <property type="match status" value="1"/>
</dbReference>
<feature type="domain" description="PA14" evidence="6">
    <location>
        <begin position="590"/>
        <end position="666"/>
    </location>
</feature>
<dbReference type="Gene3D" id="3.40.720.10">
    <property type="entry name" value="Alkaline Phosphatase, subunit A"/>
    <property type="match status" value="1"/>
</dbReference>
<evidence type="ECO:0000256" key="3">
    <source>
        <dbReference type="SAM" id="MobiDB-lite"/>
    </source>
</evidence>
<name>A0ABW4ZAN4_9BACT</name>
<dbReference type="PANTHER" id="PTHR43751:SF3">
    <property type="entry name" value="SULFATASE N-TERMINAL DOMAIN-CONTAINING PROTEIN"/>
    <property type="match status" value="1"/>
</dbReference>
<feature type="domain" description="Sulfatase N-terminal" evidence="5">
    <location>
        <begin position="25"/>
        <end position="412"/>
    </location>
</feature>
<dbReference type="InterPro" id="IPR052701">
    <property type="entry name" value="GAG_Ulvan_Degrading_Sulfatases"/>
</dbReference>
<dbReference type="CDD" id="cd16145">
    <property type="entry name" value="ARS_like"/>
    <property type="match status" value="1"/>
</dbReference>
<protein>
    <submittedName>
        <fullName evidence="7">Sulfatase-like hydrolase/transferase</fullName>
    </submittedName>
</protein>
<dbReference type="InterPro" id="IPR024607">
    <property type="entry name" value="Sulfatase_CS"/>
</dbReference>
<evidence type="ECO:0000256" key="2">
    <source>
        <dbReference type="ARBA" id="ARBA00022801"/>
    </source>
</evidence>
<comment type="caution">
    <text evidence="7">The sequence shown here is derived from an EMBL/GenBank/DDBJ whole genome shotgun (WGS) entry which is preliminary data.</text>
</comment>
<feature type="chain" id="PRO_5047502437" evidence="4">
    <location>
        <begin position="23"/>
        <end position="682"/>
    </location>
</feature>
<feature type="region of interest" description="Disordered" evidence="3">
    <location>
        <begin position="239"/>
        <end position="269"/>
    </location>
</feature>
<evidence type="ECO:0000259" key="6">
    <source>
        <dbReference type="Pfam" id="PF07691"/>
    </source>
</evidence>
<dbReference type="InterPro" id="IPR017850">
    <property type="entry name" value="Alkaline_phosphatase_core_sf"/>
</dbReference>
<keyword evidence="4" id="KW-0732">Signal</keyword>
<dbReference type="Proteomes" id="UP001597389">
    <property type="component" value="Unassembled WGS sequence"/>
</dbReference>
<comment type="similarity">
    <text evidence="1">Belongs to the sulfatase family.</text>
</comment>
<dbReference type="PROSITE" id="PS00523">
    <property type="entry name" value="SULFATASE_1"/>
    <property type="match status" value="1"/>
</dbReference>
<keyword evidence="8" id="KW-1185">Reference proteome</keyword>
<accession>A0ABW4ZAN4</accession>
<dbReference type="RefSeq" id="WP_377087147.1">
    <property type="nucleotide sequence ID" value="NZ_JBHSJL010000014.1"/>
</dbReference>
<dbReference type="InterPro" id="IPR000917">
    <property type="entry name" value="Sulfatase_N"/>
</dbReference>
<reference evidence="8" key="1">
    <citation type="journal article" date="2019" name="Int. J. Syst. Evol. Microbiol.">
        <title>The Global Catalogue of Microorganisms (GCM) 10K type strain sequencing project: providing services to taxonomists for standard genome sequencing and annotation.</title>
        <authorList>
            <consortium name="The Broad Institute Genomics Platform"/>
            <consortium name="The Broad Institute Genome Sequencing Center for Infectious Disease"/>
            <person name="Wu L."/>
            <person name="Ma J."/>
        </authorList>
    </citation>
    <scope>NUCLEOTIDE SEQUENCE [LARGE SCALE GENOMIC DNA]</scope>
    <source>
        <strain evidence="8">CCUG 57942</strain>
    </source>
</reference>
<dbReference type="SUPFAM" id="SSF53649">
    <property type="entry name" value="Alkaline phosphatase-like"/>
    <property type="match status" value="1"/>
</dbReference>